<accession>A0A165B4R7</accession>
<evidence type="ECO:0000313" key="2">
    <source>
        <dbReference type="EMBL" id="KZT00235.1"/>
    </source>
</evidence>
<dbReference type="OrthoDB" id="3222453at2759"/>
<organism evidence="2 3">
    <name type="scientific">Laetiporus sulphureus 93-53</name>
    <dbReference type="NCBI Taxonomy" id="1314785"/>
    <lineage>
        <taxon>Eukaryota</taxon>
        <taxon>Fungi</taxon>
        <taxon>Dikarya</taxon>
        <taxon>Basidiomycota</taxon>
        <taxon>Agaricomycotina</taxon>
        <taxon>Agaricomycetes</taxon>
        <taxon>Polyporales</taxon>
        <taxon>Laetiporus</taxon>
    </lineage>
</organism>
<dbReference type="RefSeq" id="XP_040757975.1">
    <property type="nucleotide sequence ID" value="XM_040905257.1"/>
</dbReference>
<gene>
    <name evidence="2" type="ORF">LAESUDRAFT_666522</name>
</gene>
<reference evidence="2 3" key="1">
    <citation type="journal article" date="2016" name="Mol. Biol. Evol.">
        <title>Comparative Genomics of Early-Diverging Mushroom-Forming Fungi Provides Insights into the Origins of Lignocellulose Decay Capabilities.</title>
        <authorList>
            <person name="Nagy L.G."/>
            <person name="Riley R."/>
            <person name="Tritt A."/>
            <person name="Adam C."/>
            <person name="Daum C."/>
            <person name="Floudas D."/>
            <person name="Sun H."/>
            <person name="Yadav J.S."/>
            <person name="Pangilinan J."/>
            <person name="Larsson K.H."/>
            <person name="Matsuura K."/>
            <person name="Barry K."/>
            <person name="Labutti K."/>
            <person name="Kuo R."/>
            <person name="Ohm R.A."/>
            <person name="Bhattacharya S.S."/>
            <person name="Shirouzu T."/>
            <person name="Yoshinaga Y."/>
            <person name="Martin F.M."/>
            <person name="Grigoriev I.V."/>
            <person name="Hibbett D.S."/>
        </authorList>
    </citation>
    <scope>NUCLEOTIDE SEQUENCE [LARGE SCALE GENOMIC DNA]</scope>
    <source>
        <strain evidence="2 3">93-53</strain>
    </source>
</reference>
<dbReference type="Proteomes" id="UP000076871">
    <property type="component" value="Unassembled WGS sequence"/>
</dbReference>
<evidence type="ECO:0000256" key="1">
    <source>
        <dbReference type="SAM" id="MobiDB-lite"/>
    </source>
</evidence>
<dbReference type="AlphaFoldDB" id="A0A165B4R7"/>
<protein>
    <submittedName>
        <fullName evidence="2">Uncharacterized protein</fullName>
    </submittedName>
</protein>
<proteinExistence type="predicted"/>
<dbReference type="GeneID" id="63822287"/>
<sequence>MGSPQSVYTLELSKLGQGYPLWNPEPPSRFEVEIGDIGFIADGSFYRLFRATEDPTHPINAKYGVPDGFIKLDIANLAVTRVENVIPTGPLVSPGVTKSSVGGQTEGTGAGSTFECTEDNGAILVLGAPAIRHRLRHGRRIKTYIRTHLRNWHTFAVKRLDLDLSEDDIIFVSGWVKTTAWSLAAFAGDAKNARITFSADGDGVAGGCWQINEARDANWAFEYHSGPPSDGVRKNEERRINKAAAKNENDDGHRRGKQDQCVFLHYYKLKKRFLCIKSMKAMAEPRSPSPGSDDHDAEDSPAPRKVRYHES</sequence>
<dbReference type="InParanoid" id="A0A165B4R7"/>
<evidence type="ECO:0000313" key="3">
    <source>
        <dbReference type="Proteomes" id="UP000076871"/>
    </source>
</evidence>
<keyword evidence="3" id="KW-1185">Reference proteome</keyword>
<name>A0A165B4R7_9APHY</name>
<feature type="region of interest" description="Disordered" evidence="1">
    <location>
        <begin position="282"/>
        <end position="311"/>
    </location>
</feature>
<dbReference type="EMBL" id="KV427691">
    <property type="protein sequence ID" value="KZT00235.1"/>
    <property type="molecule type" value="Genomic_DNA"/>
</dbReference>